<evidence type="ECO:0000313" key="1">
    <source>
        <dbReference type="EMBL" id="QYS97418.1"/>
    </source>
</evidence>
<dbReference type="EMBL" id="CP075865">
    <property type="protein sequence ID" value="QYS97418.1"/>
    <property type="molecule type" value="Genomic_DNA"/>
</dbReference>
<protein>
    <submittedName>
        <fullName evidence="1">Uncharacterized protein</fullName>
    </submittedName>
</protein>
<reference evidence="1 2" key="1">
    <citation type="journal article" date="2021" name="BMC Genomics">
        <title>Telomere-to-telomere genome assembly of asparaginase-producing Trichoderma simmonsii.</title>
        <authorList>
            <person name="Chung D."/>
            <person name="Kwon Y.M."/>
            <person name="Yang Y."/>
        </authorList>
    </citation>
    <scope>NUCLEOTIDE SEQUENCE [LARGE SCALE GENOMIC DNA]</scope>
    <source>
        <strain evidence="1 2">GH-Sj1</strain>
    </source>
</reference>
<accession>A0A8G0L7Z7</accession>
<dbReference type="AlphaFoldDB" id="A0A8G0L7Z7"/>
<organism evidence="1 2">
    <name type="scientific">Trichoderma simmonsii</name>
    <dbReference type="NCBI Taxonomy" id="1491479"/>
    <lineage>
        <taxon>Eukaryota</taxon>
        <taxon>Fungi</taxon>
        <taxon>Dikarya</taxon>
        <taxon>Ascomycota</taxon>
        <taxon>Pezizomycotina</taxon>
        <taxon>Sordariomycetes</taxon>
        <taxon>Hypocreomycetidae</taxon>
        <taxon>Hypocreales</taxon>
        <taxon>Hypocreaceae</taxon>
        <taxon>Trichoderma</taxon>
    </lineage>
</organism>
<evidence type="ECO:0000313" key="2">
    <source>
        <dbReference type="Proteomes" id="UP000826661"/>
    </source>
</evidence>
<keyword evidence="2" id="KW-1185">Reference proteome</keyword>
<proteinExistence type="predicted"/>
<dbReference type="Proteomes" id="UP000826661">
    <property type="component" value="Chromosome II"/>
</dbReference>
<gene>
    <name evidence="1" type="ORF">H0G86_004648</name>
</gene>
<name>A0A8G0L7Z7_9HYPO</name>
<sequence>MPGAVPCHHLLTIHPSVCITQRAIARPEHEANGICMSPARASHVDNLKYQPNPTLVKWLNRPRQPIHRDEDFPMERTGTTLPVTARLSVTAQWMARQHMIVAARNANANKPEALIEMNRPV</sequence>